<organism evidence="1 2">
    <name type="scientific">Araneus ventricosus</name>
    <name type="common">Orbweaver spider</name>
    <name type="synonym">Epeira ventricosa</name>
    <dbReference type="NCBI Taxonomy" id="182803"/>
    <lineage>
        <taxon>Eukaryota</taxon>
        <taxon>Metazoa</taxon>
        <taxon>Ecdysozoa</taxon>
        <taxon>Arthropoda</taxon>
        <taxon>Chelicerata</taxon>
        <taxon>Arachnida</taxon>
        <taxon>Araneae</taxon>
        <taxon>Araneomorphae</taxon>
        <taxon>Entelegynae</taxon>
        <taxon>Araneoidea</taxon>
        <taxon>Araneidae</taxon>
        <taxon>Araneus</taxon>
    </lineage>
</organism>
<feature type="non-terminal residue" evidence="1">
    <location>
        <position position="110"/>
    </location>
</feature>
<dbReference type="Proteomes" id="UP000499080">
    <property type="component" value="Unassembled WGS sequence"/>
</dbReference>
<proteinExistence type="predicted"/>
<accession>A0A4Y2U3I1</accession>
<gene>
    <name evidence="1" type="ORF">AVEN_33271_1</name>
</gene>
<dbReference type="OrthoDB" id="1931232at2759"/>
<evidence type="ECO:0000313" key="1">
    <source>
        <dbReference type="EMBL" id="GBO06210.1"/>
    </source>
</evidence>
<name>A0A4Y2U3I1_ARAVE</name>
<reference evidence="1 2" key="1">
    <citation type="journal article" date="2019" name="Sci. Rep.">
        <title>Orb-weaving spider Araneus ventricosus genome elucidates the spidroin gene catalogue.</title>
        <authorList>
            <person name="Kono N."/>
            <person name="Nakamura H."/>
            <person name="Ohtoshi R."/>
            <person name="Moran D.A.P."/>
            <person name="Shinohara A."/>
            <person name="Yoshida Y."/>
            <person name="Fujiwara M."/>
            <person name="Mori M."/>
            <person name="Tomita M."/>
            <person name="Arakawa K."/>
        </authorList>
    </citation>
    <scope>NUCLEOTIDE SEQUENCE [LARGE SCALE GENOMIC DNA]</scope>
</reference>
<evidence type="ECO:0000313" key="2">
    <source>
        <dbReference type="Proteomes" id="UP000499080"/>
    </source>
</evidence>
<sequence>MWQKLEHLPYFTVPNIFSSIHGDGVNTLLLNFIIFESSILVSESDNISTMTLEEEMSAMKLSEIYISESGNDEAGDGTQKLPFKTVLQAMRCSGKEPFPNFYIESNKDGE</sequence>
<comment type="caution">
    <text evidence="1">The sequence shown here is derived from an EMBL/GenBank/DDBJ whole genome shotgun (WGS) entry which is preliminary data.</text>
</comment>
<dbReference type="Gene3D" id="3.30.1910.20">
    <property type="entry name" value="asparaginyl-tRNA synthetase, N-terminal domain"/>
    <property type="match status" value="1"/>
</dbReference>
<protein>
    <submittedName>
        <fullName evidence="1">Uncharacterized protein</fullName>
    </submittedName>
</protein>
<dbReference type="EMBL" id="BGPR01032625">
    <property type="protein sequence ID" value="GBO06210.1"/>
    <property type="molecule type" value="Genomic_DNA"/>
</dbReference>
<dbReference type="AlphaFoldDB" id="A0A4Y2U3I1"/>
<keyword evidence="2" id="KW-1185">Reference proteome</keyword>